<dbReference type="PANTHER" id="PTHR48090:SF7">
    <property type="entry name" value="RFBJ PROTEIN"/>
    <property type="match status" value="1"/>
</dbReference>
<feature type="transmembrane region" description="Helical" evidence="1">
    <location>
        <begin position="226"/>
        <end position="246"/>
    </location>
</feature>
<keyword evidence="4" id="KW-1185">Reference proteome</keyword>
<dbReference type="InterPro" id="IPR050256">
    <property type="entry name" value="Glycosyltransferase_2"/>
</dbReference>
<dbReference type="Proteomes" id="UP000196239">
    <property type="component" value="Chromosome 1"/>
</dbReference>
<dbReference type="Pfam" id="PF00535">
    <property type="entry name" value="Glycos_transf_2"/>
    <property type="match status" value="1"/>
</dbReference>
<evidence type="ECO:0000313" key="3">
    <source>
        <dbReference type="EMBL" id="CUR50923.1"/>
    </source>
</evidence>
<proteinExistence type="predicted"/>
<organism evidence="3 4">
    <name type="scientific">Nitrosotalea devaniterrae</name>
    <dbReference type="NCBI Taxonomy" id="1078905"/>
    <lineage>
        <taxon>Archaea</taxon>
        <taxon>Nitrososphaerota</taxon>
        <taxon>Nitrososphaeria</taxon>
        <taxon>Nitrosotaleales</taxon>
        <taxon>Nitrosotaleaceae</taxon>
        <taxon>Nitrosotalea</taxon>
    </lineage>
</organism>
<keyword evidence="1" id="KW-1133">Transmembrane helix</keyword>
<feature type="domain" description="Glycosyltransferase 2-like" evidence="2">
    <location>
        <begin position="4"/>
        <end position="160"/>
    </location>
</feature>
<dbReference type="Gene3D" id="3.90.550.10">
    <property type="entry name" value="Spore Coat Polysaccharide Biosynthesis Protein SpsA, Chain A"/>
    <property type="match status" value="1"/>
</dbReference>
<dbReference type="InterPro" id="IPR001173">
    <property type="entry name" value="Glyco_trans_2-like"/>
</dbReference>
<evidence type="ECO:0000313" key="4">
    <source>
        <dbReference type="Proteomes" id="UP000196239"/>
    </source>
</evidence>
<keyword evidence="1" id="KW-0472">Membrane</keyword>
<keyword evidence="1" id="KW-0812">Transmembrane</keyword>
<reference evidence="4" key="1">
    <citation type="submission" date="2015-10" db="EMBL/GenBank/DDBJ databases">
        <authorList>
            <person name="Lehtovirta-Morley L.E."/>
            <person name="Vieille C."/>
        </authorList>
    </citation>
    <scope>NUCLEOTIDE SEQUENCE [LARGE SCALE GENOMIC DNA]</scope>
</reference>
<dbReference type="InterPro" id="IPR029044">
    <property type="entry name" value="Nucleotide-diphossugar_trans"/>
</dbReference>
<name>A0A128A0Q1_9ARCH</name>
<feature type="transmembrane region" description="Helical" evidence="1">
    <location>
        <begin position="252"/>
        <end position="281"/>
    </location>
</feature>
<dbReference type="CDD" id="cd04179">
    <property type="entry name" value="DPM_DPG-synthase_like"/>
    <property type="match status" value="1"/>
</dbReference>
<dbReference type="PANTHER" id="PTHR48090">
    <property type="entry name" value="UNDECAPRENYL-PHOSPHATE 4-DEOXY-4-FORMAMIDO-L-ARABINOSE TRANSFERASE-RELATED"/>
    <property type="match status" value="1"/>
</dbReference>
<evidence type="ECO:0000256" key="1">
    <source>
        <dbReference type="SAM" id="Phobius"/>
    </source>
</evidence>
<gene>
    <name evidence="3" type="ORF">NDEV_0158</name>
</gene>
<dbReference type="KEGG" id="ndv:NDEV_0158"/>
<dbReference type="AlphaFoldDB" id="A0A128A0Q1"/>
<protein>
    <submittedName>
        <fullName evidence="3">Glycosyltransferase, cell wall synthesis-related</fullName>
    </submittedName>
</protein>
<dbReference type="EMBL" id="LN890280">
    <property type="protein sequence ID" value="CUR50923.1"/>
    <property type="molecule type" value="Genomic_DNA"/>
</dbReference>
<keyword evidence="3" id="KW-0808">Transferase</keyword>
<sequence length="291" mass="31479">MKLVCIPAYNEEKIIGDIIKKSLQYADKVIVCDDGSADNTAKIARESGAQVISHKKNQGYGAAIITLFDAARKENSDIMITIDGDGQHDPEQIPILINTLQENNVDVVIGSRFLDGKSETPGYRKRGIKIITSTANFGADFKVTDSQSGFRAYSKKAIESIHPTETGMAVSTEILLKISNKGLSLAEVPISISYGNDTSTQNPVPHGIAVLMSTLKFISVKHPIPFYGFPGMALVIAGSIMGYQFLDVYLHSHIALLGSLFAAILLFLVGTILCVTAVILFSMATLIREKN</sequence>
<accession>A0A128A0Q1</accession>
<dbReference type="SUPFAM" id="SSF53448">
    <property type="entry name" value="Nucleotide-diphospho-sugar transferases"/>
    <property type="match status" value="1"/>
</dbReference>
<dbReference type="GO" id="GO:0016740">
    <property type="term" value="F:transferase activity"/>
    <property type="evidence" value="ECO:0007669"/>
    <property type="project" value="UniProtKB-KW"/>
</dbReference>
<evidence type="ECO:0000259" key="2">
    <source>
        <dbReference type="Pfam" id="PF00535"/>
    </source>
</evidence>